<dbReference type="PANTHER" id="PTHR38100:SF1">
    <property type="entry name" value="HIGH FREQUENCY LYSOGENIZATION PROTEIN HFLD"/>
    <property type="match status" value="1"/>
</dbReference>
<evidence type="ECO:0000256" key="2">
    <source>
        <dbReference type="ARBA" id="ARBA00022490"/>
    </source>
</evidence>
<evidence type="ECO:0000313" key="6">
    <source>
        <dbReference type="Proteomes" id="UP000316688"/>
    </source>
</evidence>
<dbReference type="NCBIfam" id="NF001246">
    <property type="entry name" value="PRK00218.1-2"/>
    <property type="match status" value="1"/>
</dbReference>
<dbReference type="GO" id="GO:0005737">
    <property type="term" value="C:cytoplasm"/>
    <property type="evidence" value="ECO:0007669"/>
    <property type="project" value="UniProtKB-SubCell"/>
</dbReference>
<name>A0A557RHP9_9GAMM</name>
<accession>A0A557RHP9</accession>
<keyword evidence="3 4" id="KW-0472">Membrane</keyword>
<dbReference type="Pfam" id="PF04356">
    <property type="entry name" value="DUF489"/>
    <property type="match status" value="1"/>
</dbReference>
<keyword evidence="2 4" id="KW-0963">Cytoplasm</keyword>
<dbReference type="InterPro" id="IPR007451">
    <property type="entry name" value="HflD"/>
</dbReference>
<evidence type="ECO:0000256" key="1">
    <source>
        <dbReference type="ARBA" id="ARBA00022475"/>
    </source>
</evidence>
<evidence type="ECO:0000256" key="4">
    <source>
        <dbReference type="HAMAP-Rule" id="MF_00695"/>
    </source>
</evidence>
<comment type="subcellular location">
    <subcellularLocation>
        <location evidence="4">Cytoplasm</location>
    </subcellularLocation>
    <subcellularLocation>
        <location evidence="4">Cell membrane</location>
        <topology evidence="4">Peripheral membrane protein</topology>
        <orientation evidence="4">Cytoplasmic side</orientation>
    </subcellularLocation>
</comment>
<dbReference type="Proteomes" id="UP000316688">
    <property type="component" value="Unassembled WGS sequence"/>
</dbReference>
<dbReference type="HAMAP" id="MF_00695">
    <property type="entry name" value="HflD_protein"/>
    <property type="match status" value="1"/>
</dbReference>
<dbReference type="AlphaFoldDB" id="A0A557RHP9"/>
<dbReference type="Gene3D" id="1.10.3890.10">
    <property type="entry name" value="HflD-like"/>
    <property type="match status" value="1"/>
</dbReference>
<comment type="caution">
    <text evidence="5">The sequence shown here is derived from an EMBL/GenBank/DDBJ whole genome shotgun (WGS) entry which is preliminary data.</text>
</comment>
<keyword evidence="1 4" id="KW-1003">Cell membrane</keyword>
<protein>
    <recommendedName>
        <fullName evidence="4">High frequency lysogenization protein HflD homolog</fullName>
    </recommendedName>
</protein>
<organism evidence="5 6">
    <name type="scientific">Spiribacter aquaticus</name>
    <dbReference type="NCBI Taxonomy" id="1935996"/>
    <lineage>
        <taxon>Bacteria</taxon>
        <taxon>Pseudomonadati</taxon>
        <taxon>Pseudomonadota</taxon>
        <taxon>Gammaproteobacteria</taxon>
        <taxon>Chromatiales</taxon>
        <taxon>Ectothiorhodospiraceae</taxon>
        <taxon>Spiribacter</taxon>
    </lineage>
</organism>
<proteinExistence type="inferred from homology"/>
<dbReference type="InterPro" id="IPR035932">
    <property type="entry name" value="HflD-like_sf"/>
</dbReference>
<evidence type="ECO:0000256" key="3">
    <source>
        <dbReference type="ARBA" id="ARBA00023136"/>
    </source>
</evidence>
<dbReference type="EMBL" id="VMKP01000003">
    <property type="protein sequence ID" value="TVO64646.1"/>
    <property type="molecule type" value="Genomic_DNA"/>
</dbReference>
<gene>
    <name evidence="4 5" type="primary">hflD</name>
    <name evidence="5" type="ORF">FPL11_08325</name>
</gene>
<dbReference type="SUPFAM" id="SSF101322">
    <property type="entry name" value="YcfC-like"/>
    <property type="match status" value="1"/>
</dbReference>
<dbReference type="PANTHER" id="PTHR38100">
    <property type="entry name" value="HIGH FREQUENCY LYSOGENIZATION PROTEIN HFLD"/>
    <property type="match status" value="1"/>
</dbReference>
<comment type="similarity">
    <text evidence="4">Belongs to the HflD family.</text>
</comment>
<dbReference type="GO" id="GO:0005886">
    <property type="term" value="C:plasma membrane"/>
    <property type="evidence" value="ECO:0007669"/>
    <property type="project" value="UniProtKB-SubCell"/>
</dbReference>
<sequence length="228" mass="24944">MTERCVWAAASSRRGCRLRGARSLASPEQARAAAMAAVFQALDGVRDIADRGQHDADATRTCLSGLLGDYSGSVTGLYGGDASLRRGLDLLISHLAQPQSMHLTRYLVAVLQLERRLRRDRARLTALAAGLERTRHQADYFGQIDHDSVIHHLGDLYSEHISPLRPRIMVQGHAHHLQDSRNAALIRALLLAAIRAAGLWQMNGGGRLRLVLGRRALIETARTLKAAA</sequence>
<keyword evidence="6" id="KW-1185">Reference proteome</keyword>
<reference evidence="5 6" key="1">
    <citation type="submission" date="2019-07" db="EMBL/GenBank/DDBJ databases">
        <title>Reclasification of Spiribacter aquaticus.</title>
        <authorList>
            <person name="Leon M.J."/>
            <person name="Sanchez-Porro C."/>
            <person name="Ventosa A."/>
        </authorList>
    </citation>
    <scope>NUCLEOTIDE SEQUENCE [LARGE SCALE GENOMIC DNA]</scope>
    <source>
        <strain evidence="5 6">SP30</strain>
    </source>
</reference>
<evidence type="ECO:0000313" key="5">
    <source>
        <dbReference type="EMBL" id="TVO64646.1"/>
    </source>
</evidence>